<name>A0ABQ8A4L9_BRANA</name>
<evidence type="ECO:0000313" key="1">
    <source>
        <dbReference type="EMBL" id="KAH0887091.1"/>
    </source>
</evidence>
<sequence length="180" mass="21375">MKSLEVSRLHRQVSYRCVYQRRPGNSRLQKKPKIQDNWERRSWTFMFMLMLHRGFTNDRTQNIGIFPDQTSHIWFTIVHKFKLHSIANWSRSPSWLNKPSILPQGQIETILWGLETAYGKLHLYFSLSARKMEELETCLVMIIDSLLNMLFIITLSHSQYLNFFTILILASEEDLLANIK</sequence>
<organism evidence="1 2">
    <name type="scientific">Brassica napus</name>
    <name type="common">Rape</name>
    <dbReference type="NCBI Taxonomy" id="3708"/>
    <lineage>
        <taxon>Eukaryota</taxon>
        <taxon>Viridiplantae</taxon>
        <taxon>Streptophyta</taxon>
        <taxon>Embryophyta</taxon>
        <taxon>Tracheophyta</taxon>
        <taxon>Spermatophyta</taxon>
        <taxon>Magnoliopsida</taxon>
        <taxon>eudicotyledons</taxon>
        <taxon>Gunneridae</taxon>
        <taxon>Pentapetalae</taxon>
        <taxon>rosids</taxon>
        <taxon>malvids</taxon>
        <taxon>Brassicales</taxon>
        <taxon>Brassicaceae</taxon>
        <taxon>Brassiceae</taxon>
        <taxon>Brassica</taxon>
    </lineage>
</organism>
<keyword evidence="2" id="KW-1185">Reference proteome</keyword>
<protein>
    <submittedName>
        <fullName evidence="1">Uncharacterized protein</fullName>
    </submittedName>
</protein>
<reference evidence="1 2" key="1">
    <citation type="submission" date="2021-05" db="EMBL/GenBank/DDBJ databases">
        <title>Genome Assembly of Synthetic Allotetraploid Brassica napus Reveals Homoeologous Exchanges between Subgenomes.</title>
        <authorList>
            <person name="Davis J.T."/>
        </authorList>
    </citation>
    <scope>NUCLEOTIDE SEQUENCE [LARGE SCALE GENOMIC DNA]</scope>
    <source>
        <strain evidence="2">cv. Da-Ae</strain>
        <tissue evidence="1">Seedling</tissue>
    </source>
</reference>
<accession>A0ABQ8A4L9</accession>
<gene>
    <name evidence="1" type="ORF">HID58_063187</name>
</gene>
<evidence type="ECO:0000313" key="2">
    <source>
        <dbReference type="Proteomes" id="UP000824890"/>
    </source>
</evidence>
<proteinExistence type="predicted"/>
<dbReference type="EMBL" id="JAGKQM010000014">
    <property type="protein sequence ID" value="KAH0887091.1"/>
    <property type="molecule type" value="Genomic_DNA"/>
</dbReference>
<dbReference type="Proteomes" id="UP000824890">
    <property type="component" value="Unassembled WGS sequence"/>
</dbReference>
<comment type="caution">
    <text evidence="1">The sequence shown here is derived from an EMBL/GenBank/DDBJ whole genome shotgun (WGS) entry which is preliminary data.</text>
</comment>